<protein>
    <submittedName>
        <fullName evidence="1">Uncharacterized protein</fullName>
    </submittedName>
</protein>
<keyword evidence="2" id="KW-1185">Reference proteome</keyword>
<organism evidence="1 2">
    <name type="scientific">Necator americanus</name>
    <name type="common">Human hookworm</name>
    <dbReference type="NCBI Taxonomy" id="51031"/>
    <lineage>
        <taxon>Eukaryota</taxon>
        <taxon>Metazoa</taxon>
        <taxon>Ecdysozoa</taxon>
        <taxon>Nematoda</taxon>
        <taxon>Chromadorea</taxon>
        <taxon>Rhabditida</taxon>
        <taxon>Rhabditina</taxon>
        <taxon>Rhabditomorpha</taxon>
        <taxon>Strongyloidea</taxon>
        <taxon>Ancylostomatidae</taxon>
        <taxon>Bunostominae</taxon>
        <taxon>Necator</taxon>
    </lineage>
</organism>
<evidence type="ECO:0000313" key="2">
    <source>
        <dbReference type="Proteomes" id="UP000053676"/>
    </source>
</evidence>
<dbReference type="OrthoDB" id="1112565at2759"/>
<proteinExistence type="predicted"/>
<gene>
    <name evidence="1" type="ORF">NECAME_02141</name>
</gene>
<evidence type="ECO:0000313" key="1">
    <source>
        <dbReference type="EMBL" id="ETN81461.1"/>
    </source>
</evidence>
<dbReference type="KEGG" id="nai:NECAME_02141"/>
<name>W2TJV3_NECAM</name>
<dbReference type="EMBL" id="KI658727">
    <property type="protein sequence ID" value="ETN81461.1"/>
    <property type="molecule type" value="Genomic_DNA"/>
</dbReference>
<accession>W2TJV3</accession>
<sequence length="59" mass="6532">MNTCGHCERKIEHEPALFAKGRSINDNGEIPTLKISVNAISNMREVPATRTAMLYLNAC</sequence>
<dbReference type="AlphaFoldDB" id="W2TJV3"/>
<dbReference type="Proteomes" id="UP000053676">
    <property type="component" value="Unassembled WGS sequence"/>
</dbReference>
<reference evidence="2" key="1">
    <citation type="journal article" date="2014" name="Nat. Genet.">
        <title>Genome of the human hookworm Necator americanus.</title>
        <authorList>
            <person name="Tang Y.T."/>
            <person name="Gao X."/>
            <person name="Rosa B.A."/>
            <person name="Abubucker S."/>
            <person name="Hallsworth-Pepin K."/>
            <person name="Martin J."/>
            <person name="Tyagi R."/>
            <person name="Heizer E."/>
            <person name="Zhang X."/>
            <person name="Bhonagiri-Palsikar V."/>
            <person name="Minx P."/>
            <person name="Warren W.C."/>
            <person name="Wang Q."/>
            <person name="Zhan B."/>
            <person name="Hotez P.J."/>
            <person name="Sternberg P.W."/>
            <person name="Dougall A."/>
            <person name="Gaze S.T."/>
            <person name="Mulvenna J."/>
            <person name="Sotillo J."/>
            <person name="Ranganathan S."/>
            <person name="Rabelo E.M."/>
            <person name="Wilson R.K."/>
            <person name="Felgner P.L."/>
            <person name="Bethony J."/>
            <person name="Hawdon J.M."/>
            <person name="Gasser R.B."/>
            <person name="Loukas A."/>
            <person name="Mitreva M."/>
        </authorList>
    </citation>
    <scope>NUCLEOTIDE SEQUENCE [LARGE SCALE GENOMIC DNA]</scope>
</reference>